<reference evidence="1 2" key="1">
    <citation type="submission" date="2023-03" db="EMBL/GenBank/DDBJ databases">
        <title>High recombination rates correlate with genetic variation in Cardiocondyla obscurior ants.</title>
        <authorList>
            <person name="Errbii M."/>
        </authorList>
    </citation>
    <scope>NUCLEOTIDE SEQUENCE [LARGE SCALE GENOMIC DNA]</scope>
    <source>
        <strain evidence="1">Alpha-2009</strain>
        <tissue evidence="1">Whole body</tissue>
    </source>
</reference>
<keyword evidence="2" id="KW-1185">Reference proteome</keyword>
<dbReference type="EMBL" id="JADYXP020000008">
    <property type="protein sequence ID" value="KAL0118549.1"/>
    <property type="molecule type" value="Genomic_DNA"/>
</dbReference>
<dbReference type="Proteomes" id="UP001430953">
    <property type="component" value="Unassembled WGS sequence"/>
</dbReference>
<protein>
    <submittedName>
        <fullName evidence="1">Uncharacterized protein</fullName>
    </submittedName>
</protein>
<comment type="caution">
    <text evidence="1">The sequence shown here is derived from an EMBL/GenBank/DDBJ whole genome shotgun (WGS) entry which is preliminary data.</text>
</comment>
<accession>A0AAW2FTT1</accession>
<name>A0AAW2FTT1_9HYME</name>
<evidence type="ECO:0000313" key="1">
    <source>
        <dbReference type="EMBL" id="KAL0118549.1"/>
    </source>
</evidence>
<dbReference type="AlphaFoldDB" id="A0AAW2FTT1"/>
<gene>
    <name evidence="1" type="ORF">PUN28_009307</name>
</gene>
<sequence>MKDAFISLCVFRWRAASSSRTPARKNGKKPREQVNQIALCAWQTTPGVATIFSRERRMNAKSNKPAGPANLSPSRFLRLSLSFYLSLLLSFYPPYPLRRVGRVSPRQVGGSIHPPGVYTHRVTPRYFIAAFAQFAETPGHRNEESANSCLEKEGLPGYSERKRARLHPATGEERVQFARVARRPEPLFVAKRENDIPRFCARD</sequence>
<evidence type="ECO:0000313" key="2">
    <source>
        <dbReference type="Proteomes" id="UP001430953"/>
    </source>
</evidence>
<organism evidence="1 2">
    <name type="scientific">Cardiocondyla obscurior</name>
    <dbReference type="NCBI Taxonomy" id="286306"/>
    <lineage>
        <taxon>Eukaryota</taxon>
        <taxon>Metazoa</taxon>
        <taxon>Ecdysozoa</taxon>
        <taxon>Arthropoda</taxon>
        <taxon>Hexapoda</taxon>
        <taxon>Insecta</taxon>
        <taxon>Pterygota</taxon>
        <taxon>Neoptera</taxon>
        <taxon>Endopterygota</taxon>
        <taxon>Hymenoptera</taxon>
        <taxon>Apocrita</taxon>
        <taxon>Aculeata</taxon>
        <taxon>Formicoidea</taxon>
        <taxon>Formicidae</taxon>
        <taxon>Myrmicinae</taxon>
        <taxon>Cardiocondyla</taxon>
    </lineage>
</organism>
<proteinExistence type="predicted"/>